<gene>
    <name evidence="1" type="ORF">HNP38_000509</name>
</gene>
<reference evidence="1 2" key="1">
    <citation type="submission" date="2020-08" db="EMBL/GenBank/DDBJ databases">
        <title>Functional genomics of gut bacteria from endangered species of beetles.</title>
        <authorList>
            <person name="Carlos-Shanley C."/>
        </authorList>
    </citation>
    <scope>NUCLEOTIDE SEQUENCE [LARGE SCALE GENOMIC DNA]</scope>
    <source>
        <strain evidence="1 2">S00151</strain>
    </source>
</reference>
<dbReference type="RefSeq" id="WP_184183958.1">
    <property type="nucleotide sequence ID" value="NZ_JACHLE010000001.1"/>
</dbReference>
<protein>
    <submittedName>
        <fullName evidence="1">Uncharacterized protein</fullName>
    </submittedName>
</protein>
<organism evidence="1 2">
    <name type="scientific">Chryseobacterium defluvii</name>
    <dbReference type="NCBI Taxonomy" id="160396"/>
    <lineage>
        <taxon>Bacteria</taxon>
        <taxon>Pseudomonadati</taxon>
        <taxon>Bacteroidota</taxon>
        <taxon>Flavobacteriia</taxon>
        <taxon>Flavobacteriales</taxon>
        <taxon>Weeksellaceae</taxon>
        <taxon>Chryseobacterium group</taxon>
        <taxon>Chryseobacterium</taxon>
    </lineage>
</organism>
<proteinExistence type="predicted"/>
<name>A0A840KB66_9FLAO</name>
<comment type="caution">
    <text evidence="1">The sequence shown here is derived from an EMBL/GenBank/DDBJ whole genome shotgun (WGS) entry which is preliminary data.</text>
</comment>
<evidence type="ECO:0000313" key="2">
    <source>
        <dbReference type="Proteomes" id="UP000592180"/>
    </source>
</evidence>
<sequence>MTEYQAKSANYLSFEVTKDDKLIGKLTYKNWFKLNALIELADNSGYQIEPKGFWGTTIELKEREKTLLKFKMNWNGEIIVQTFFSGIEKDYIFKSRGIFRDSFILTDEKGTELLAVKPHLKWNLMNYEYQITASEIFETFSHKEILLLSSLHFANYYMSMMTAAVGV</sequence>
<dbReference type="AlphaFoldDB" id="A0A840KB66"/>
<accession>A0A840KB66</accession>
<keyword evidence="2" id="KW-1185">Reference proteome</keyword>
<dbReference type="Proteomes" id="UP000592180">
    <property type="component" value="Unassembled WGS sequence"/>
</dbReference>
<evidence type="ECO:0000313" key="1">
    <source>
        <dbReference type="EMBL" id="MBB4805237.1"/>
    </source>
</evidence>
<dbReference type="EMBL" id="JACHLE010000001">
    <property type="protein sequence ID" value="MBB4805237.1"/>
    <property type="molecule type" value="Genomic_DNA"/>
</dbReference>